<dbReference type="GO" id="GO:0016020">
    <property type="term" value="C:membrane"/>
    <property type="evidence" value="ECO:0007669"/>
    <property type="project" value="UniProtKB-SubCell"/>
</dbReference>
<evidence type="ECO:0000256" key="6">
    <source>
        <dbReference type="SAM" id="MobiDB-lite"/>
    </source>
</evidence>
<organism evidence="8 9">
    <name type="scientific">Coilia grayii</name>
    <name type="common">Gray's grenadier anchovy</name>
    <dbReference type="NCBI Taxonomy" id="363190"/>
    <lineage>
        <taxon>Eukaryota</taxon>
        <taxon>Metazoa</taxon>
        <taxon>Chordata</taxon>
        <taxon>Craniata</taxon>
        <taxon>Vertebrata</taxon>
        <taxon>Euteleostomi</taxon>
        <taxon>Actinopterygii</taxon>
        <taxon>Neopterygii</taxon>
        <taxon>Teleostei</taxon>
        <taxon>Clupei</taxon>
        <taxon>Clupeiformes</taxon>
        <taxon>Clupeoidei</taxon>
        <taxon>Engraulidae</taxon>
        <taxon>Coilinae</taxon>
        <taxon>Coilia</taxon>
    </lineage>
</organism>
<evidence type="ECO:0000256" key="7">
    <source>
        <dbReference type="SAM" id="Phobius"/>
    </source>
</evidence>
<dbReference type="PANTHER" id="PTHR14948">
    <property type="entry name" value="NG5"/>
    <property type="match status" value="1"/>
</dbReference>
<evidence type="ECO:0000256" key="2">
    <source>
        <dbReference type="ARBA" id="ARBA00006843"/>
    </source>
</evidence>
<comment type="caution">
    <text evidence="8">The sequence shown here is derived from an EMBL/GenBank/DDBJ whole genome shotgun (WGS) entry which is preliminary data.</text>
</comment>
<dbReference type="InterPro" id="IPR007593">
    <property type="entry name" value="CD225/Dispanin_fam"/>
</dbReference>
<evidence type="ECO:0000313" key="9">
    <source>
        <dbReference type="Proteomes" id="UP001591681"/>
    </source>
</evidence>
<evidence type="ECO:0000313" key="8">
    <source>
        <dbReference type="EMBL" id="KAL2094593.1"/>
    </source>
</evidence>
<name>A0ABD1K6R9_9TELE</name>
<feature type="compositionally biased region" description="Low complexity" evidence="6">
    <location>
        <begin position="86"/>
        <end position="102"/>
    </location>
</feature>
<evidence type="ECO:0000256" key="3">
    <source>
        <dbReference type="ARBA" id="ARBA00022692"/>
    </source>
</evidence>
<gene>
    <name evidence="8" type="ORF">ACEWY4_009312</name>
</gene>
<dbReference type="Proteomes" id="UP001591681">
    <property type="component" value="Unassembled WGS sequence"/>
</dbReference>
<comment type="similarity">
    <text evidence="2">Belongs to the CD225/Dispanin family.</text>
</comment>
<dbReference type="EMBL" id="JBHFQA010000008">
    <property type="protein sequence ID" value="KAL2094593.1"/>
    <property type="molecule type" value="Genomic_DNA"/>
</dbReference>
<keyword evidence="4 7" id="KW-1133">Transmembrane helix</keyword>
<feature type="transmembrane region" description="Helical" evidence="7">
    <location>
        <begin position="155"/>
        <end position="176"/>
    </location>
</feature>
<accession>A0ABD1K6R9</accession>
<evidence type="ECO:0000256" key="4">
    <source>
        <dbReference type="ARBA" id="ARBA00022989"/>
    </source>
</evidence>
<feature type="transmembrane region" description="Helical" evidence="7">
    <location>
        <begin position="111"/>
        <end position="134"/>
    </location>
</feature>
<dbReference type="InterPro" id="IPR051423">
    <property type="entry name" value="CD225/Dispanin"/>
</dbReference>
<comment type="subcellular location">
    <subcellularLocation>
        <location evidence="1">Membrane</location>
    </subcellularLocation>
</comment>
<keyword evidence="9" id="KW-1185">Reference proteome</keyword>
<proteinExistence type="inferred from homology"/>
<dbReference type="PANTHER" id="PTHR14948:SF1">
    <property type="entry name" value="TRAFFICKING REGULATOR OF GLUT4 1"/>
    <property type="match status" value="1"/>
</dbReference>
<sequence length="179" mass="19053">MAINTDVAYEKDGLADGESGIPHPTAYKDTQKLLGVTATDQKEGHTLKPLDSLSLSIRGSAKSLNSEQNGHRSPMKSGSVGNIDVPSRSPSRLSFSRASSPGPQQPPPPSYLWLALLSCFCPGFPLNLFAIYYAQGSRSMLQLGDIDGARRLGKLARLLSIIAIALGVALFLYIIIAGI</sequence>
<keyword evidence="3 7" id="KW-0812">Transmembrane</keyword>
<keyword evidence="5 7" id="KW-0472">Membrane</keyword>
<dbReference type="AlphaFoldDB" id="A0ABD1K6R9"/>
<evidence type="ECO:0000256" key="5">
    <source>
        <dbReference type="ARBA" id="ARBA00023136"/>
    </source>
</evidence>
<reference evidence="8 9" key="1">
    <citation type="submission" date="2024-09" db="EMBL/GenBank/DDBJ databases">
        <title>A chromosome-level genome assembly of Gray's grenadier anchovy, Coilia grayii.</title>
        <authorList>
            <person name="Fu Z."/>
        </authorList>
    </citation>
    <scope>NUCLEOTIDE SEQUENCE [LARGE SCALE GENOMIC DNA]</scope>
    <source>
        <strain evidence="8">G4</strain>
        <tissue evidence="8">Muscle</tissue>
    </source>
</reference>
<feature type="region of interest" description="Disordered" evidence="6">
    <location>
        <begin position="61"/>
        <end position="104"/>
    </location>
</feature>
<evidence type="ECO:0000256" key="1">
    <source>
        <dbReference type="ARBA" id="ARBA00004370"/>
    </source>
</evidence>
<protein>
    <submittedName>
        <fullName evidence="8">Uncharacterized protein</fullName>
    </submittedName>
</protein>
<dbReference type="Pfam" id="PF04505">
    <property type="entry name" value="CD225"/>
    <property type="match status" value="1"/>
</dbReference>
<feature type="region of interest" description="Disordered" evidence="6">
    <location>
        <begin position="1"/>
        <end position="26"/>
    </location>
</feature>